<proteinExistence type="inferred from homology"/>
<dbReference type="SUPFAM" id="SSF53335">
    <property type="entry name" value="S-adenosyl-L-methionine-dependent methyltransferases"/>
    <property type="match status" value="1"/>
</dbReference>
<evidence type="ECO:0000256" key="5">
    <source>
        <dbReference type="ARBA" id="ARBA00022691"/>
    </source>
</evidence>
<comment type="similarity">
    <text evidence="6">Belongs to the methyltransferase superfamily. RNA methyltransferase RsmG family.</text>
</comment>
<evidence type="ECO:0000256" key="1">
    <source>
        <dbReference type="ARBA" id="ARBA00022490"/>
    </source>
</evidence>
<organism evidence="7 8">
    <name type="scientific">Mesomycoplasma ovipneumoniae 14811</name>
    <dbReference type="NCBI Taxonomy" id="1188239"/>
    <lineage>
        <taxon>Bacteria</taxon>
        <taxon>Bacillati</taxon>
        <taxon>Mycoplasmatota</taxon>
        <taxon>Mycoplasmoidales</taxon>
        <taxon>Metamycoplasmataceae</taxon>
        <taxon>Mesomycoplasma</taxon>
    </lineage>
</organism>
<feature type="binding site" evidence="6">
    <location>
        <position position="81"/>
    </location>
    <ligand>
        <name>S-adenosyl-L-methionine</name>
        <dbReference type="ChEBI" id="CHEBI:59789"/>
    </ligand>
</feature>
<evidence type="ECO:0000256" key="2">
    <source>
        <dbReference type="ARBA" id="ARBA00022552"/>
    </source>
</evidence>
<dbReference type="Proteomes" id="UP000020977">
    <property type="component" value="Unassembled WGS sequence"/>
</dbReference>
<keyword evidence="4 6" id="KW-0808">Transferase</keyword>
<dbReference type="NCBIfam" id="TIGR00138">
    <property type="entry name" value="rsmG_gidB"/>
    <property type="match status" value="1"/>
</dbReference>
<dbReference type="GO" id="GO:0005829">
    <property type="term" value="C:cytosol"/>
    <property type="evidence" value="ECO:0007669"/>
    <property type="project" value="TreeGrafter"/>
</dbReference>
<comment type="subcellular location">
    <subcellularLocation>
        <location evidence="6">Cytoplasm</location>
    </subcellularLocation>
</comment>
<dbReference type="AlphaFoldDB" id="A0A014KV79"/>
<dbReference type="PANTHER" id="PTHR31760:SF0">
    <property type="entry name" value="S-ADENOSYL-L-METHIONINE-DEPENDENT METHYLTRANSFERASES SUPERFAMILY PROTEIN"/>
    <property type="match status" value="1"/>
</dbReference>
<evidence type="ECO:0000256" key="3">
    <source>
        <dbReference type="ARBA" id="ARBA00022603"/>
    </source>
</evidence>
<feature type="binding site" evidence="6">
    <location>
        <begin position="126"/>
        <end position="127"/>
    </location>
    <ligand>
        <name>S-adenosyl-L-methionine</name>
        <dbReference type="ChEBI" id="CHEBI:59789"/>
    </ligand>
</feature>
<dbReference type="InterPro" id="IPR029063">
    <property type="entry name" value="SAM-dependent_MTases_sf"/>
</dbReference>
<keyword evidence="5 6" id="KW-0949">S-adenosyl-L-methionine</keyword>
<feature type="binding site" evidence="6">
    <location>
        <position position="76"/>
    </location>
    <ligand>
        <name>S-adenosyl-L-methionine</name>
        <dbReference type="ChEBI" id="CHEBI:59789"/>
    </ligand>
</feature>
<gene>
    <name evidence="6 7" type="primary">rsmG</name>
    <name evidence="7" type="ORF">MOVI_6570</name>
</gene>
<feature type="binding site" evidence="6">
    <location>
        <position position="140"/>
    </location>
    <ligand>
        <name>S-adenosyl-L-methionine</name>
        <dbReference type="ChEBI" id="CHEBI:59789"/>
    </ligand>
</feature>
<keyword evidence="2 6" id="KW-0698">rRNA processing</keyword>
<dbReference type="Pfam" id="PF02527">
    <property type="entry name" value="GidB"/>
    <property type="match status" value="1"/>
</dbReference>
<reference evidence="7 8" key="1">
    <citation type="submission" date="2014-03" db="EMBL/GenBank/DDBJ databases">
        <title>Genome sequence of Mycoplasma ovipneumoniae strain 14811.</title>
        <authorList>
            <person name="Sirand-Pugnet P."/>
            <person name="Breton M."/>
            <person name="Dordet-Frisoni E."/>
            <person name="Baranowski E."/>
            <person name="Barre A."/>
            <person name="Couture C."/>
            <person name="Dupuy V."/>
            <person name="Gaurivaud P."/>
            <person name="Jacob D."/>
            <person name="Lemaitre C."/>
            <person name="Manso-Silvan L."/>
            <person name="Nikolski M."/>
            <person name="Nouvel L.-X."/>
            <person name="Poumarat F."/>
            <person name="Tardy F."/>
            <person name="Thebault P."/>
            <person name="Theil S."/>
            <person name="Citti C."/>
            <person name="Thiaucourt F."/>
            <person name="Blanchard A."/>
        </authorList>
    </citation>
    <scope>NUCLEOTIDE SEQUENCE [LARGE SCALE GENOMIC DNA]</scope>
    <source>
        <strain evidence="7 8">14811</strain>
    </source>
</reference>
<accession>A0A014KV79</accession>
<sequence length="202" mass="23391">MYKEKVKLLVDLDVFEKLEQYVKLIEFYNQKFNLTGFSGDILWKEGILESIVTMNFIRNLLKKENISERPKILDIGAGVGFPSIPYLIFDPKIDLTICESMQKRCQFLKKVSETLGIKFNLVCKSVQEIQNDNFDLVTARAVANLEKLDKIVSKIKAKNTIFAFIKGPKIFEELKNCKNCDYQVVEFANNLDKKIFIAFKKI</sequence>
<comment type="function">
    <text evidence="6">Specifically methylates the N7 position of a guanine in 16S rRNA.</text>
</comment>
<keyword evidence="1 6" id="KW-0963">Cytoplasm</keyword>
<protein>
    <recommendedName>
        <fullName evidence="6">Ribosomal RNA small subunit methyltransferase G</fullName>
        <ecNumber evidence="6">2.1.1.-</ecNumber>
    </recommendedName>
    <alternativeName>
        <fullName evidence="6">16S rRNA 7-methylguanosine methyltransferase</fullName>
        <shortName evidence="6">16S rRNA m7G methyltransferase</shortName>
    </alternativeName>
</protein>
<name>A0A014KV79_9BACT</name>
<dbReference type="GO" id="GO:0070043">
    <property type="term" value="F:rRNA (guanine-N7-)-methyltransferase activity"/>
    <property type="evidence" value="ECO:0007669"/>
    <property type="project" value="UniProtKB-UniRule"/>
</dbReference>
<dbReference type="PIRSF" id="PIRSF003078">
    <property type="entry name" value="GidB"/>
    <property type="match status" value="1"/>
</dbReference>
<evidence type="ECO:0000256" key="4">
    <source>
        <dbReference type="ARBA" id="ARBA00022679"/>
    </source>
</evidence>
<dbReference type="EMBL" id="JFAD01000034">
    <property type="protein sequence ID" value="EXU60881.1"/>
    <property type="molecule type" value="Genomic_DNA"/>
</dbReference>
<dbReference type="InterPro" id="IPR003682">
    <property type="entry name" value="rRNA_ssu_MeTfrase_G"/>
</dbReference>
<dbReference type="PANTHER" id="PTHR31760">
    <property type="entry name" value="S-ADENOSYL-L-METHIONINE-DEPENDENT METHYLTRANSFERASES SUPERFAMILY PROTEIN"/>
    <property type="match status" value="1"/>
</dbReference>
<comment type="caution">
    <text evidence="6">Lacks conserved residue(s) required for the propagation of feature annotation.</text>
</comment>
<dbReference type="RefSeq" id="WP_044284475.1">
    <property type="nucleotide sequence ID" value="NZ_JFAD01000034.1"/>
</dbReference>
<dbReference type="eggNOG" id="COG0357">
    <property type="taxonomic scope" value="Bacteria"/>
</dbReference>
<dbReference type="EC" id="2.1.1.-" evidence="6"/>
<evidence type="ECO:0000313" key="8">
    <source>
        <dbReference type="Proteomes" id="UP000020977"/>
    </source>
</evidence>
<dbReference type="PATRIC" id="fig|1188239.3.peg.1576"/>
<evidence type="ECO:0000313" key="7">
    <source>
        <dbReference type="EMBL" id="EXU60881.1"/>
    </source>
</evidence>
<dbReference type="HAMAP" id="MF_00074">
    <property type="entry name" value="16SrRNA_methyltr_G"/>
    <property type="match status" value="1"/>
</dbReference>
<keyword evidence="3 6" id="KW-0489">Methyltransferase</keyword>
<evidence type="ECO:0000256" key="6">
    <source>
        <dbReference type="HAMAP-Rule" id="MF_00074"/>
    </source>
</evidence>
<dbReference type="Gene3D" id="3.40.50.150">
    <property type="entry name" value="Vaccinia Virus protein VP39"/>
    <property type="match status" value="1"/>
</dbReference>
<comment type="caution">
    <text evidence="7">The sequence shown here is derived from an EMBL/GenBank/DDBJ whole genome shotgun (WGS) entry which is preliminary data.</text>
</comment>
<dbReference type="STRING" id="1188239.MOVI_6570"/>